<feature type="domain" description="HTH tetR-type" evidence="3">
    <location>
        <begin position="13"/>
        <end position="73"/>
    </location>
</feature>
<dbReference type="InterPro" id="IPR009057">
    <property type="entry name" value="Homeodomain-like_sf"/>
</dbReference>
<dbReference type="SUPFAM" id="SSF46689">
    <property type="entry name" value="Homeodomain-like"/>
    <property type="match status" value="1"/>
</dbReference>
<dbReference type="InterPro" id="IPR041583">
    <property type="entry name" value="TetR_C_31"/>
</dbReference>
<organism evidence="4 5">
    <name type="scientific">Williamsia sterculiae</name>
    <dbReference type="NCBI Taxonomy" id="1344003"/>
    <lineage>
        <taxon>Bacteria</taxon>
        <taxon>Bacillati</taxon>
        <taxon>Actinomycetota</taxon>
        <taxon>Actinomycetes</taxon>
        <taxon>Mycobacteriales</taxon>
        <taxon>Nocardiaceae</taxon>
        <taxon>Williamsia</taxon>
    </lineage>
</organism>
<gene>
    <name evidence="4" type="ORF">SAMN05445060_3062</name>
</gene>
<evidence type="ECO:0000256" key="2">
    <source>
        <dbReference type="PROSITE-ProRule" id="PRU00335"/>
    </source>
</evidence>
<dbReference type="InterPro" id="IPR001647">
    <property type="entry name" value="HTH_TetR"/>
</dbReference>
<evidence type="ECO:0000313" key="4">
    <source>
        <dbReference type="EMBL" id="SIS15432.1"/>
    </source>
</evidence>
<dbReference type="Pfam" id="PF17940">
    <property type="entry name" value="TetR_C_31"/>
    <property type="match status" value="1"/>
</dbReference>
<dbReference type="EMBL" id="FTNT01000009">
    <property type="protein sequence ID" value="SIS15432.1"/>
    <property type="molecule type" value="Genomic_DNA"/>
</dbReference>
<evidence type="ECO:0000256" key="1">
    <source>
        <dbReference type="ARBA" id="ARBA00023125"/>
    </source>
</evidence>
<dbReference type="Gene3D" id="1.10.357.10">
    <property type="entry name" value="Tetracycline Repressor, domain 2"/>
    <property type="match status" value="1"/>
</dbReference>
<dbReference type="Proteomes" id="UP000186218">
    <property type="component" value="Unassembled WGS sequence"/>
</dbReference>
<keyword evidence="5" id="KW-1185">Reference proteome</keyword>
<accession>A0A1N7GS92</accession>
<feature type="DNA-binding region" description="H-T-H motif" evidence="2">
    <location>
        <begin position="36"/>
        <end position="55"/>
    </location>
</feature>
<name>A0A1N7GS92_9NOCA</name>
<dbReference type="PROSITE" id="PS50977">
    <property type="entry name" value="HTH_TETR_2"/>
    <property type="match status" value="1"/>
</dbReference>
<keyword evidence="1 2" id="KW-0238">DNA-binding</keyword>
<reference evidence="4 5" key="1">
    <citation type="submission" date="2017-01" db="EMBL/GenBank/DDBJ databases">
        <authorList>
            <person name="Mah S.A."/>
            <person name="Swanson W.J."/>
            <person name="Moy G.W."/>
            <person name="Vacquier V.D."/>
        </authorList>
    </citation>
    <scope>NUCLEOTIDE SEQUENCE [LARGE SCALE GENOMIC DNA]</scope>
    <source>
        <strain evidence="4 5">CPCC 203464</strain>
    </source>
</reference>
<proteinExistence type="predicted"/>
<dbReference type="GO" id="GO:0003677">
    <property type="term" value="F:DNA binding"/>
    <property type="evidence" value="ECO:0007669"/>
    <property type="project" value="UniProtKB-UniRule"/>
</dbReference>
<dbReference type="STRING" id="1344003.SAMN05445060_3062"/>
<protein>
    <submittedName>
        <fullName evidence="4">Transcriptional regulator, TetR family</fullName>
    </submittedName>
</protein>
<dbReference type="OrthoDB" id="7506349at2"/>
<sequence>MTTETAGADRRGARRRRQICEAALDLAAGGGNRAVTHHAIDSRLGIARGSTSYYYRTRQDLLESAIAHLSRTSRDVFQSALATTQWDETDSVMSAAVFISAHVDHLLHDRRRDVLARYALAADAASDVTLRSALAGCLFSLTAARDLMAFLGAADPAGDAHDLLSLLEGLLFDRLYGARSLLHIPAGTPASTADLTPVIYRWLATAACTVDDTTTSGPPPG</sequence>
<dbReference type="AlphaFoldDB" id="A0A1N7GS92"/>
<evidence type="ECO:0000313" key="5">
    <source>
        <dbReference type="Proteomes" id="UP000186218"/>
    </source>
</evidence>
<evidence type="ECO:0000259" key="3">
    <source>
        <dbReference type="PROSITE" id="PS50977"/>
    </source>
</evidence>